<dbReference type="KEGG" id="bcai:K788_0007191"/>
<dbReference type="RefSeq" id="WP_035991598.1">
    <property type="nucleotide sequence ID" value="NZ_CP012746.1"/>
</dbReference>
<evidence type="ECO:0000259" key="1">
    <source>
        <dbReference type="Pfam" id="PF08241"/>
    </source>
</evidence>
<organism evidence="2 3">
    <name type="scientific">Paraburkholderia caribensis MBA4</name>
    <dbReference type="NCBI Taxonomy" id="1323664"/>
    <lineage>
        <taxon>Bacteria</taxon>
        <taxon>Pseudomonadati</taxon>
        <taxon>Pseudomonadota</taxon>
        <taxon>Betaproteobacteria</taxon>
        <taxon>Burkholderiales</taxon>
        <taxon>Burkholderiaceae</taxon>
        <taxon>Paraburkholderia</taxon>
    </lineage>
</organism>
<keyword evidence="2" id="KW-0808">Transferase</keyword>
<dbReference type="Pfam" id="PF08241">
    <property type="entry name" value="Methyltransf_11"/>
    <property type="match status" value="1"/>
</dbReference>
<feature type="domain" description="Methyltransferase type 11" evidence="1">
    <location>
        <begin position="49"/>
        <end position="138"/>
    </location>
</feature>
<dbReference type="GO" id="GO:0032259">
    <property type="term" value="P:methylation"/>
    <property type="evidence" value="ECO:0007669"/>
    <property type="project" value="UniProtKB-KW"/>
</dbReference>
<keyword evidence="2" id="KW-0489">Methyltransferase</keyword>
<proteinExistence type="predicted"/>
<name>A0A0P0R6Z9_9BURK</name>
<protein>
    <submittedName>
        <fullName evidence="2">Ubiquinone/menaquinone biosynthesis methyltransferase UbiE</fullName>
    </submittedName>
</protein>
<dbReference type="InterPro" id="IPR029063">
    <property type="entry name" value="SAM-dependent_MTases_sf"/>
</dbReference>
<evidence type="ECO:0000313" key="2">
    <source>
        <dbReference type="EMBL" id="ALL63726.1"/>
    </source>
</evidence>
<reference evidence="2 3" key="1">
    <citation type="journal article" date="2014" name="Genome Announc.">
        <title>Draft Genome Sequence of the Haloacid-Degrading Burkholderia caribensis Strain MBA4.</title>
        <authorList>
            <person name="Pan Y."/>
            <person name="Kong K.F."/>
            <person name="Tsang J.S."/>
        </authorList>
    </citation>
    <scope>NUCLEOTIDE SEQUENCE [LARGE SCALE GENOMIC DNA]</scope>
    <source>
        <strain evidence="2 3">MBA4</strain>
    </source>
</reference>
<gene>
    <name evidence="2" type="ORF">K788_0007191</name>
</gene>
<dbReference type="CDD" id="cd02440">
    <property type="entry name" value="AdoMet_MTases"/>
    <property type="match status" value="1"/>
</dbReference>
<dbReference type="GeneID" id="69967957"/>
<sequence length="270" mass="29505">MKEDQFSAFEHRGWERVAQPYHTFFGNLTIQSHCALLDALAVRRGVRLLDVASGPGYLAAAAAQRGADVVGVDFADSMVDQARRIYPALTFRIGSAEDLPFPDDDFDAVGISFGMLHFSHPEKAIEEAFRVLRPGGKVGFTVWASPDKAVGFSIVLKAIETHGRTDVQLPPGPPFFRFSDWAECERVLLDAGFREPRIEEVGQTLHARSPDALFEMLLRGGVRVSAMLNAQTPDALAAISKTVRDGAAAYASEDEVRIPMPCVLAYATKP</sequence>
<dbReference type="EMBL" id="CP012746">
    <property type="protein sequence ID" value="ALL63726.1"/>
    <property type="molecule type" value="Genomic_DNA"/>
</dbReference>
<dbReference type="Proteomes" id="UP000019146">
    <property type="component" value="Chromosome 1"/>
</dbReference>
<dbReference type="AlphaFoldDB" id="A0A0P0R6Z9"/>
<dbReference type="Gene3D" id="3.40.50.150">
    <property type="entry name" value="Vaccinia Virus protein VP39"/>
    <property type="match status" value="1"/>
</dbReference>
<dbReference type="PANTHER" id="PTHR43591:SF24">
    <property type="entry name" value="2-METHOXY-6-POLYPRENYL-1,4-BENZOQUINOL METHYLASE, MITOCHONDRIAL"/>
    <property type="match status" value="1"/>
</dbReference>
<keyword evidence="2" id="KW-0830">Ubiquinone</keyword>
<dbReference type="SUPFAM" id="SSF53335">
    <property type="entry name" value="S-adenosyl-L-methionine-dependent methyltransferases"/>
    <property type="match status" value="1"/>
</dbReference>
<evidence type="ECO:0000313" key="3">
    <source>
        <dbReference type="Proteomes" id="UP000019146"/>
    </source>
</evidence>
<dbReference type="PANTHER" id="PTHR43591">
    <property type="entry name" value="METHYLTRANSFERASE"/>
    <property type="match status" value="1"/>
</dbReference>
<accession>A0A0P0R6Z9</accession>
<dbReference type="InterPro" id="IPR013216">
    <property type="entry name" value="Methyltransf_11"/>
</dbReference>
<dbReference type="GO" id="GO:0008757">
    <property type="term" value="F:S-adenosylmethionine-dependent methyltransferase activity"/>
    <property type="evidence" value="ECO:0007669"/>
    <property type="project" value="InterPro"/>
</dbReference>